<evidence type="ECO:0000259" key="8">
    <source>
        <dbReference type="Pfam" id="PF13850"/>
    </source>
</evidence>
<evidence type="ECO:0000259" key="7">
    <source>
        <dbReference type="Pfam" id="PF07970"/>
    </source>
</evidence>
<evidence type="ECO:0000313" key="9">
    <source>
        <dbReference type="EMBL" id="KAF7112191.1"/>
    </source>
</evidence>
<dbReference type="InterPro" id="IPR013766">
    <property type="entry name" value="Thioredoxin_domain"/>
</dbReference>
<evidence type="ECO:0000313" key="10">
    <source>
        <dbReference type="Proteomes" id="UP000626092"/>
    </source>
</evidence>
<evidence type="ECO:0000256" key="4">
    <source>
        <dbReference type="ARBA" id="ARBA00023136"/>
    </source>
</evidence>
<proteinExistence type="predicted"/>
<evidence type="ECO:0000256" key="1">
    <source>
        <dbReference type="ARBA" id="ARBA00004370"/>
    </source>
</evidence>
<comment type="caution">
    <text evidence="9">The sequence shown here is derived from an EMBL/GenBank/DDBJ whole genome shotgun (WGS) entry which is preliminary data.</text>
</comment>
<dbReference type="GO" id="GO:0005783">
    <property type="term" value="C:endoplasmic reticulum"/>
    <property type="evidence" value="ECO:0007669"/>
    <property type="project" value="TreeGrafter"/>
</dbReference>
<dbReference type="PANTHER" id="PTHR10984">
    <property type="entry name" value="ENDOPLASMIC RETICULUM-GOLGI INTERMEDIATE COMPARTMENT PROTEIN"/>
    <property type="match status" value="1"/>
</dbReference>
<dbReference type="InterPro" id="IPR012936">
    <property type="entry name" value="Erv_C"/>
</dbReference>
<dbReference type="EMBL" id="WJXA01000552">
    <property type="protein sequence ID" value="KAF7112191.1"/>
    <property type="molecule type" value="Genomic_DNA"/>
</dbReference>
<protein>
    <submittedName>
        <fullName evidence="9">Uncharacterized protein</fullName>
    </submittedName>
</protein>
<organism evidence="9 10">
    <name type="scientific">Rhododendron simsii</name>
    <name type="common">Sims's rhododendron</name>
    <dbReference type="NCBI Taxonomy" id="118357"/>
    <lineage>
        <taxon>Eukaryota</taxon>
        <taxon>Viridiplantae</taxon>
        <taxon>Streptophyta</taxon>
        <taxon>Embryophyta</taxon>
        <taxon>Tracheophyta</taxon>
        <taxon>Spermatophyta</taxon>
        <taxon>Magnoliopsida</taxon>
        <taxon>eudicotyledons</taxon>
        <taxon>Gunneridae</taxon>
        <taxon>Pentapetalae</taxon>
        <taxon>asterids</taxon>
        <taxon>Ericales</taxon>
        <taxon>Ericaceae</taxon>
        <taxon>Ericoideae</taxon>
        <taxon>Rhodoreae</taxon>
        <taxon>Rhododendron</taxon>
    </lineage>
</organism>
<dbReference type="AlphaFoldDB" id="A0A834FT84"/>
<evidence type="ECO:0000259" key="6">
    <source>
        <dbReference type="Pfam" id="PF00085"/>
    </source>
</evidence>
<dbReference type="InterPro" id="IPR036249">
    <property type="entry name" value="Thioredoxin-like_sf"/>
</dbReference>
<dbReference type="Proteomes" id="UP000626092">
    <property type="component" value="Unassembled WGS sequence"/>
</dbReference>
<dbReference type="Pfam" id="PF00085">
    <property type="entry name" value="Thioredoxin"/>
    <property type="match status" value="1"/>
</dbReference>
<reference evidence="9" key="1">
    <citation type="submission" date="2019-11" db="EMBL/GenBank/DDBJ databases">
        <authorList>
            <person name="Liu Y."/>
            <person name="Hou J."/>
            <person name="Li T.-Q."/>
            <person name="Guan C.-H."/>
            <person name="Wu X."/>
            <person name="Wu H.-Z."/>
            <person name="Ling F."/>
            <person name="Zhang R."/>
            <person name="Shi X.-G."/>
            <person name="Ren J.-P."/>
            <person name="Chen E.-F."/>
            <person name="Sun J.-M."/>
        </authorList>
    </citation>
    <scope>NUCLEOTIDE SEQUENCE</scope>
    <source>
        <strain evidence="9">Adult_tree_wgs_1</strain>
        <tissue evidence="9">Leaves</tissue>
    </source>
</reference>
<evidence type="ECO:0000256" key="3">
    <source>
        <dbReference type="ARBA" id="ARBA00022989"/>
    </source>
</evidence>
<feature type="transmembrane region" description="Helical" evidence="5">
    <location>
        <begin position="453"/>
        <end position="476"/>
    </location>
</feature>
<dbReference type="InterPro" id="IPR039542">
    <property type="entry name" value="Erv_N"/>
</dbReference>
<keyword evidence="2 5" id="KW-0812">Transmembrane</keyword>
<dbReference type="SUPFAM" id="SSF52833">
    <property type="entry name" value="Thioredoxin-like"/>
    <property type="match status" value="1"/>
</dbReference>
<sequence length="491" mass="55030">MFYQLHTLFFLLRKIPRDLTEASLSGAGLSIVAAFSMIFLFGMELNNYFTTSTSTSVVVDKSSDGEFLRIEFNFSFPTLSCEFASVDVSDVLGTNRLNITKTIRKYPINSDLKPTGSEFHSGPISKDIKHDDEVDEQHAGGSASLDARHFDIVTMDIENCFAGTKSWLSISLLLGAIGVIVCSLFLHEVYDLRLWKRWKYDPEVDGRILLGKVDCTEEVDLCKRHHIQGYPSIRIFRKGSDVRDDHGHHDHESYYGDRDTDTLVKTMEDLVAPIQLESQQLALENKSNDVAENLKRPAPSAGGCRVEGFVRVKKVPGSLVISARSGAHSFDASKMNMSHIISHLSFGKKISPAAMRDMKRVLPYLGVSHDKLNGRDYIIHPGDSNADVTIEHYLQVVKTEVMMRSYREQLVEYEYTAHSSLVHSIDLPVAKFHFELSPMQVLITENSKSFSHFITNVCAIIGGVFTVAGILDSILLNTMRLVKKVELGKNF</sequence>
<name>A0A834FT84_RHOSS</name>
<feature type="domain" description="Endoplasmic reticulum vesicle transporter N-terminal" evidence="8">
    <location>
        <begin position="13"/>
        <end position="96"/>
    </location>
</feature>
<comment type="subcellular location">
    <subcellularLocation>
        <location evidence="1">Membrane</location>
    </subcellularLocation>
</comment>
<evidence type="ECO:0000256" key="5">
    <source>
        <dbReference type="SAM" id="Phobius"/>
    </source>
</evidence>
<dbReference type="Pfam" id="PF07970">
    <property type="entry name" value="COPIIcoated_ERV"/>
    <property type="match status" value="1"/>
</dbReference>
<keyword evidence="4 5" id="KW-0472">Membrane</keyword>
<dbReference type="GO" id="GO:0016020">
    <property type="term" value="C:membrane"/>
    <property type="evidence" value="ECO:0007669"/>
    <property type="project" value="UniProtKB-SubCell"/>
</dbReference>
<dbReference type="Pfam" id="PF13850">
    <property type="entry name" value="ERGIC_N"/>
    <property type="match status" value="1"/>
</dbReference>
<dbReference type="GO" id="GO:0030134">
    <property type="term" value="C:COPII-coated ER to Golgi transport vesicle"/>
    <property type="evidence" value="ECO:0007669"/>
    <property type="project" value="TreeGrafter"/>
</dbReference>
<dbReference type="PANTHER" id="PTHR10984:SF37">
    <property type="entry name" value="PROTEIN DISULFIDE-ISOMERASE 5-3"/>
    <property type="match status" value="1"/>
</dbReference>
<feature type="domain" description="Thioredoxin" evidence="6">
    <location>
        <begin position="203"/>
        <end position="251"/>
    </location>
</feature>
<gene>
    <name evidence="9" type="ORF">RHSIM_RhsimUnG0252300</name>
</gene>
<dbReference type="InterPro" id="IPR045888">
    <property type="entry name" value="Erv"/>
</dbReference>
<feature type="domain" description="Endoplasmic reticulum vesicle transporter C-terminal" evidence="7">
    <location>
        <begin position="299"/>
        <end position="472"/>
    </location>
</feature>
<dbReference type="Gene3D" id="3.40.30.10">
    <property type="entry name" value="Glutaredoxin"/>
    <property type="match status" value="1"/>
</dbReference>
<dbReference type="CDD" id="cd02961">
    <property type="entry name" value="PDI_a_family"/>
    <property type="match status" value="1"/>
</dbReference>
<feature type="transmembrane region" description="Helical" evidence="5">
    <location>
        <begin position="167"/>
        <end position="190"/>
    </location>
</feature>
<dbReference type="OrthoDB" id="72053at2759"/>
<keyword evidence="10" id="KW-1185">Reference proteome</keyword>
<keyword evidence="3 5" id="KW-1133">Transmembrane helix</keyword>
<evidence type="ECO:0000256" key="2">
    <source>
        <dbReference type="ARBA" id="ARBA00022692"/>
    </source>
</evidence>
<feature type="transmembrane region" description="Helical" evidence="5">
    <location>
        <begin position="21"/>
        <end position="43"/>
    </location>
</feature>
<accession>A0A834FT84</accession>